<dbReference type="EMBL" id="ML735687">
    <property type="protein sequence ID" value="KAE8423838.1"/>
    <property type="molecule type" value="Genomic_DNA"/>
</dbReference>
<evidence type="ECO:0000256" key="1">
    <source>
        <dbReference type="ARBA" id="ARBA00023242"/>
    </source>
</evidence>
<evidence type="ECO:0000256" key="2">
    <source>
        <dbReference type="SAM" id="MobiDB-lite"/>
    </source>
</evidence>
<dbReference type="PANTHER" id="PTHR46910:SF25">
    <property type="entry name" value="ABC-TRANSPORTER-REGULATING TRANSCRIPTION FACTOR"/>
    <property type="match status" value="1"/>
</dbReference>
<accession>A0ABQ6X3H1</accession>
<name>A0ABQ6X3H1_9EURO</name>
<evidence type="ECO:0000313" key="3">
    <source>
        <dbReference type="EMBL" id="KAE8423838.1"/>
    </source>
</evidence>
<keyword evidence="1" id="KW-0539">Nucleus</keyword>
<dbReference type="PANTHER" id="PTHR46910">
    <property type="entry name" value="TRANSCRIPTION FACTOR PDR1"/>
    <property type="match status" value="1"/>
</dbReference>
<organism evidence="3 4">
    <name type="scientific">Aspergillus pseudocaelatus</name>
    <dbReference type="NCBI Taxonomy" id="1825620"/>
    <lineage>
        <taxon>Eukaryota</taxon>
        <taxon>Fungi</taxon>
        <taxon>Dikarya</taxon>
        <taxon>Ascomycota</taxon>
        <taxon>Pezizomycotina</taxon>
        <taxon>Eurotiomycetes</taxon>
        <taxon>Eurotiomycetidae</taxon>
        <taxon>Eurotiales</taxon>
        <taxon>Aspergillaceae</taxon>
        <taxon>Aspergillus</taxon>
        <taxon>Aspergillus subgen. Circumdati</taxon>
    </lineage>
</organism>
<proteinExistence type="predicted"/>
<dbReference type="Proteomes" id="UP000325395">
    <property type="component" value="Unassembled WGS sequence"/>
</dbReference>
<dbReference type="InterPro" id="IPR050987">
    <property type="entry name" value="AtrR-like"/>
</dbReference>
<dbReference type="CDD" id="cd12148">
    <property type="entry name" value="fungal_TF_MHR"/>
    <property type="match status" value="1"/>
</dbReference>
<reference evidence="3 4" key="1">
    <citation type="submission" date="2019-04" db="EMBL/GenBank/DDBJ databases">
        <authorList>
            <consortium name="DOE Joint Genome Institute"/>
            <person name="Mondo S."/>
            <person name="Kjaerbolling I."/>
            <person name="Vesth T."/>
            <person name="Frisvad J.C."/>
            <person name="Nybo J.L."/>
            <person name="Theobald S."/>
            <person name="Kildgaard S."/>
            <person name="Isbrandt T."/>
            <person name="Kuo A."/>
            <person name="Sato A."/>
            <person name="Lyhne E.K."/>
            <person name="Kogle M.E."/>
            <person name="Wiebenga A."/>
            <person name="Kun R.S."/>
            <person name="Lubbers R.J."/>
            <person name="Makela M.R."/>
            <person name="Barry K."/>
            <person name="Chovatia M."/>
            <person name="Clum A."/>
            <person name="Daum C."/>
            <person name="Haridas S."/>
            <person name="He G."/>
            <person name="LaButti K."/>
            <person name="Lipzen A."/>
            <person name="Riley R."/>
            <person name="Salamov A."/>
            <person name="Simmons B.A."/>
            <person name="Magnuson J.K."/>
            <person name="Henrissat B."/>
            <person name="Mortensen U.H."/>
            <person name="Larsen T.O."/>
            <person name="Devries R.P."/>
            <person name="Grigoriev I.V."/>
            <person name="Machida M."/>
            <person name="Baker S.E."/>
            <person name="Andersen M.R."/>
            <person name="Cantor M.N."/>
            <person name="Hua S.X."/>
        </authorList>
    </citation>
    <scope>NUCLEOTIDE SEQUENCE [LARGE SCALE GENOMIC DNA]</scope>
    <source>
        <strain evidence="3 4">CBS 117616</strain>
    </source>
</reference>
<gene>
    <name evidence="3" type="ORF">BDV36DRAFT_278851</name>
</gene>
<feature type="region of interest" description="Disordered" evidence="2">
    <location>
        <begin position="1"/>
        <end position="21"/>
    </location>
</feature>
<keyword evidence="4" id="KW-1185">Reference proteome</keyword>
<sequence>MGCQLGPLRDNINDSQSSKDNLPSTCLSNGRLAVFTALPPQQEAVDILNTFFTYTTDVFPLFHADTFTELLNKSYERRRPRDPSWWAGLNIALAIGYRYRSLHQLSPSGARIKSNVYYKNAIAAVPELLLRKPDLMAVQALMGINLLSIAISSCAQFEIHRSCSTPRSTCREQEQPILILSLGYMMEEL</sequence>
<evidence type="ECO:0008006" key="5">
    <source>
        <dbReference type="Google" id="ProtNLM"/>
    </source>
</evidence>
<evidence type="ECO:0000313" key="4">
    <source>
        <dbReference type="Proteomes" id="UP000325395"/>
    </source>
</evidence>
<protein>
    <recommendedName>
        <fullName evidence="5">Transcription factor domain-containing protein</fullName>
    </recommendedName>
</protein>